<dbReference type="Proteomes" id="UP000661077">
    <property type="component" value="Unassembled WGS sequence"/>
</dbReference>
<proteinExistence type="predicted"/>
<feature type="signal peptide" evidence="1">
    <location>
        <begin position="1"/>
        <end position="21"/>
    </location>
</feature>
<gene>
    <name evidence="2" type="ORF">JM946_18685</name>
</gene>
<evidence type="ECO:0000256" key="1">
    <source>
        <dbReference type="SAM" id="SignalP"/>
    </source>
</evidence>
<evidence type="ECO:0000313" key="3">
    <source>
        <dbReference type="Proteomes" id="UP000661077"/>
    </source>
</evidence>
<reference evidence="2 3" key="1">
    <citation type="journal article" date="2021" name="Int. J. Syst. Evol. Microbiol.">
        <title>Steroidobacter gossypii sp. nov., isolated from soil of cotton cropping field.</title>
        <authorList>
            <person name="Huang R."/>
            <person name="Yang S."/>
            <person name="Zhen C."/>
            <person name="Liu W."/>
        </authorList>
    </citation>
    <scope>NUCLEOTIDE SEQUENCE [LARGE SCALE GENOMIC DNA]</scope>
    <source>
        <strain evidence="2 3">S1-65</strain>
    </source>
</reference>
<keyword evidence="3" id="KW-1185">Reference proteome</keyword>
<comment type="caution">
    <text evidence="2">The sequence shown here is derived from an EMBL/GenBank/DDBJ whole genome shotgun (WGS) entry which is preliminary data.</text>
</comment>
<dbReference type="RefSeq" id="WP_203168879.1">
    <property type="nucleotide sequence ID" value="NZ_JAEVLS010000004.1"/>
</dbReference>
<accession>A0ABS1X0J3</accession>
<name>A0ABS1X0J3_9GAMM</name>
<evidence type="ECO:0000313" key="2">
    <source>
        <dbReference type="EMBL" id="MBM0106764.1"/>
    </source>
</evidence>
<dbReference type="EMBL" id="JAEVLS010000004">
    <property type="protein sequence ID" value="MBM0106764.1"/>
    <property type="molecule type" value="Genomic_DNA"/>
</dbReference>
<organism evidence="2 3">
    <name type="scientific">Steroidobacter gossypii</name>
    <dbReference type="NCBI Taxonomy" id="2805490"/>
    <lineage>
        <taxon>Bacteria</taxon>
        <taxon>Pseudomonadati</taxon>
        <taxon>Pseudomonadota</taxon>
        <taxon>Gammaproteobacteria</taxon>
        <taxon>Steroidobacterales</taxon>
        <taxon>Steroidobacteraceae</taxon>
        <taxon>Steroidobacter</taxon>
    </lineage>
</organism>
<feature type="chain" id="PRO_5045874227" evidence="1">
    <location>
        <begin position="22"/>
        <end position="614"/>
    </location>
</feature>
<sequence>MSFHRVCLLIAAVIVSLPASADRPHPGAAYNQIVETRIRPQLERLLTQLVEDGREMQLGGTPVFNGSDRFLPGKIALAFSDLITTLQPDDPRLPKALEDFRRLAKLTIDDPNDSWGIYYYLSALNALNRDGMLQRAVDPLTFAKLRVRLDWRTFVDVETFKLIEHPSNYYCVAFAIARLRHKLGWEDASGAERLFSAITAHYAKYSGPYGFSDETDGEGRYDRYSVLLAGEIAQRFLETGDAPPSQVVEWLRKSIDVMLIRLNPSGEGFEYGRSLGPYSETAIVEVLTAGAVLDLLDEEQKALAYAFASRVAQRYVDFWLDSQTGSVNLWDGGRRTDAYRGKFRILGENFSLGHQYIYTNAAWNRLGYRNKPPMQNFAEALSRLPSRTVTWFERGAYDRALLTLRDRGRIISLPLINGGAGQHMHSPYFPIPFSNGLLSGVPDGQEPLLAPRFELADGTALMPLAFFRNIEFDVKGGRTEVRYRQSEMDRMGSVGPIADDRISVRTTYSFERGTIVRTDVYTPKQRVSVDRVIMELASFSAPASTDGLVTRFANGTIRDFQVTGFDACESSAVAGDARYRVSTGSFATTVRCTRNAFTFDEPLTISWRLRYQPN</sequence>
<protein>
    <submittedName>
        <fullName evidence="2">Uncharacterized protein</fullName>
    </submittedName>
</protein>
<keyword evidence="1" id="KW-0732">Signal</keyword>